<dbReference type="InterPro" id="IPR020617">
    <property type="entry name" value="Thiolase_C"/>
</dbReference>
<keyword evidence="3 7" id="KW-0808">Transferase</keyword>
<evidence type="ECO:0000256" key="7">
    <source>
        <dbReference type="RuleBase" id="RU003557"/>
    </source>
</evidence>
<dbReference type="OrthoDB" id="9764892at2"/>
<keyword evidence="4 7" id="KW-0012">Acyltransferase</keyword>
<organism evidence="10 11">
    <name type="scientific">Isobaculum melis</name>
    <dbReference type="NCBI Taxonomy" id="142588"/>
    <lineage>
        <taxon>Bacteria</taxon>
        <taxon>Bacillati</taxon>
        <taxon>Bacillota</taxon>
        <taxon>Bacilli</taxon>
        <taxon>Lactobacillales</taxon>
        <taxon>Carnobacteriaceae</taxon>
        <taxon>Isobaculum</taxon>
    </lineage>
</organism>
<dbReference type="FunFam" id="3.40.47.10:FF:000010">
    <property type="entry name" value="Acetyl-CoA acetyltransferase (Thiolase)"/>
    <property type="match status" value="1"/>
</dbReference>
<dbReference type="CDD" id="cd00751">
    <property type="entry name" value="thiolase"/>
    <property type="match status" value="1"/>
</dbReference>
<evidence type="ECO:0000259" key="8">
    <source>
        <dbReference type="Pfam" id="PF00108"/>
    </source>
</evidence>
<dbReference type="PROSITE" id="PS00099">
    <property type="entry name" value="THIOLASE_3"/>
    <property type="match status" value="1"/>
</dbReference>
<dbReference type="NCBIfam" id="TIGR01930">
    <property type="entry name" value="AcCoA-C-Actrans"/>
    <property type="match status" value="1"/>
</dbReference>
<dbReference type="PANTHER" id="PTHR18919">
    <property type="entry name" value="ACETYL-COA C-ACYLTRANSFERASE"/>
    <property type="match status" value="1"/>
</dbReference>
<comment type="similarity">
    <text evidence="1 7">Belongs to the thiolase-like superfamily. Thiolase family.</text>
</comment>
<dbReference type="SUPFAM" id="SSF53901">
    <property type="entry name" value="Thiolase-like"/>
    <property type="match status" value="2"/>
</dbReference>
<protein>
    <recommendedName>
        <fullName evidence="2">acetyl-CoA C-acetyltransferase</fullName>
        <ecNumber evidence="2">2.3.1.9</ecNumber>
    </recommendedName>
    <alternativeName>
        <fullName evidence="5">Acetoacetyl-CoA thiolase</fullName>
    </alternativeName>
</protein>
<evidence type="ECO:0000256" key="1">
    <source>
        <dbReference type="ARBA" id="ARBA00010982"/>
    </source>
</evidence>
<dbReference type="AlphaFoldDB" id="A0A1H9QSY3"/>
<accession>A0A1H9QSY3</accession>
<dbReference type="STRING" id="142588.SAMN04488559_102266"/>
<name>A0A1H9QSY3_9LACT</name>
<dbReference type="Pfam" id="PF02803">
    <property type="entry name" value="Thiolase_C"/>
    <property type="match status" value="1"/>
</dbReference>
<dbReference type="InterPro" id="IPR002155">
    <property type="entry name" value="Thiolase"/>
</dbReference>
<evidence type="ECO:0000313" key="10">
    <source>
        <dbReference type="EMBL" id="SER63584.1"/>
    </source>
</evidence>
<dbReference type="InterPro" id="IPR020610">
    <property type="entry name" value="Thiolase_AS"/>
</dbReference>
<evidence type="ECO:0000256" key="2">
    <source>
        <dbReference type="ARBA" id="ARBA00012705"/>
    </source>
</evidence>
<dbReference type="RefSeq" id="WP_092650358.1">
    <property type="nucleotide sequence ID" value="NZ_FOHA01000002.1"/>
</dbReference>
<dbReference type="EMBL" id="FOHA01000002">
    <property type="protein sequence ID" value="SER63584.1"/>
    <property type="molecule type" value="Genomic_DNA"/>
</dbReference>
<dbReference type="GO" id="GO:0003985">
    <property type="term" value="F:acetyl-CoA C-acetyltransferase activity"/>
    <property type="evidence" value="ECO:0007669"/>
    <property type="project" value="UniProtKB-EC"/>
</dbReference>
<keyword evidence="11" id="KW-1185">Reference proteome</keyword>
<sequence length="396" mass="41321">MREVVIVNAVRTPIGTLGGLLSQFSAVDLGVKAAQGLFEKIDIDPAIIEEVIIGNVLSAGKGQNVARQIAINAGIPSSTPAYTVGNVCGSGLKAVINGAQAILAGDRDVVLVGGSESMSQAAYVLPNARFGKRLGHDQMIDTILSDGLTDAFTDIHMGITAENLAEKFAISRVEQDEFAISSQEKAVAATKNGLFNNQIVPISIERRKQPTVVMTEDEGPRAGLTTEKLGKLRAVFKENGTVTAGNASGINDGAAMLLLMSKEKAEALNLPYMAAIKGYAFEGVDPEIMGYGPVVSTKKALEKLDMTISDIDLVESNEAFAVQSLTVAKELGLDLAKTNIHGGAIALGHPIGASGARILTTLIHGMEEQNAQTGLATLCVGGGMGVSVIVERQVNN</sequence>
<dbReference type="Proteomes" id="UP000198948">
    <property type="component" value="Unassembled WGS sequence"/>
</dbReference>
<evidence type="ECO:0000259" key="9">
    <source>
        <dbReference type="Pfam" id="PF02803"/>
    </source>
</evidence>
<gene>
    <name evidence="10" type="ORF">SAMN04488559_102266</name>
</gene>
<evidence type="ECO:0000256" key="6">
    <source>
        <dbReference type="PIRSR" id="PIRSR000429-1"/>
    </source>
</evidence>
<dbReference type="Pfam" id="PF00108">
    <property type="entry name" value="Thiolase_N"/>
    <property type="match status" value="1"/>
</dbReference>
<reference evidence="10 11" key="1">
    <citation type="submission" date="2016-10" db="EMBL/GenBank/DDBJ databases">
        <authorList>
            <person name="de Groot N.N."/>
        </authorList>
    </citation>
    <scope>NUCLEOTIDE SEQUENCE [LARGE SCALE GENOMIC DNA]</scope>
    <source>
        <strain evidence="10 11">DSM 13760</strain>
    </source>
</reference>
<feature type="domain" description="Thiolase N-terminal" evidence="8">
    <location>
        <begin position="4"/>
        <end position="263"/>
    </location>
</feature>
<dbReference type="InterPro" id="IPR020616">
    <property type="entry name" value="Thiolase_N"/>
</dbReference>
<feature type="active site" description="Proton acceptor" evidence="6">
    <location>
        <position position="349"/>
    </location>
</feature>
<proteinExistence type="inferred from homology"/>
<dbReference type="PIRSF" id="PIRSF000429">
    <property type="entry name" value="Ac-CoA_Ac_transf"/>
    <property type="match status" value="1"/>
</dbReference>
<dbReference type="PANTHER" id="PTHR18919:SF107">
    <property type="entry name" value="ACETYL-COA ACETYLTRANSFERASE, CYTOSOLIC"/>
    <property type="match status" value="1"/>
</dbReference>
<dbReference type="Gene3D" id="3.40.47.10">
    <property type="match status" value="2"/>
</dbReference>
<dbReference type="InterPro" id="IPR016039">
    <property type="entry name" value="Thiolase-like"/>
</dbReference>
<evidence type="ECO:0000256" key="5">
    <source>
        <dbReference type="ARBA" id="ARBA00030755"/>
    </source>
</evidence>
<evidence type="ECO:0000256" key="4">
    <source>
        <dbReference type="ARBA" id="ARBA00023315"/>
    </source>
</evidence>
<evidence type="ECO:0000256" key="3">
    <source>
        <dbReference type="ARBA" id="ARBA00022679"/>
    </source>
</evidence>
<dbReference type="PROSITE" id="PS00737">
    <property type="entry name" value="THIOLASE_2"/>
    <property type="match status" value="1"/>
</dbReference>
<dbReference type="EC" id="2.3.1.9" evidence="2"/>
<feature type="domain" description="Thiolase C-terminal" evidence="9">
    <location>
        <begin position="272"/>
        <end position="392"/>
    </location>
</feature>
<dbReference type="InterPro" id="IPR020613">
    <property type="entry name" value="Thiolase_CS"/>
</dbReference>
<feature type="active site" description="Acyl-thioester intermediate" evidence="6">
    <location>
        <position position="88"/>
    </location>
</feature>
<feature type="active site" description="Proton acceptor" evidence="6">
    <location>
        <position position="379"/>
    </location>
</feature>
<evidence type="ECO:0000313" key="11">
    <source>
        <dbReference type="Proteomes" id="UP000198948"/>
    </source>
</evidence>